<feature type="domain" description="Peptidase S1" evidence="1">
    <location>
        <begin position="36"/>
        <end position="90"/>
    </location>
</feature>
<sequence length="113" mass="12574">MPNPQKLINHGRMPSRCGQPATFESSLQLYRWKRVQGGHKVQPYSVPWLGQVLRGTFNICGTTLIAGPSMSQGSTMWALSAAHCFKSRAMVPNLPKNKTLAQGLIIRTIQRLK</sequence>
<evidence type="ECO:0000259" key="1">
    <source>
        <dbReference type="Pfam" id="PF00089"/>
    </source>
</evidence>
<dbReference type="Gene3D" id="2.40.10.10">
    <property type="entry name" value="Trypsin-like serine proteases"/>
    <property type="match status" value="1"/>
</dbReference>
<dbReference type="WBParaSite" id="nRc.2.0.1.t20401-RA">
    <property type="protein sequence ID" value="nRc.2.0.1.t20401-RA"/>
    <property type="gene ID" value="nRc.2.0.1.g20401"/>
</dbReference>
<proteinExistence type="predicted"/>
<dbReference type="GO" id="GO:0006508">
    <property type="term" value="P:proteolysis"/>
    <property type="evidence" value="ECO:0007669"/>
    <property type="project" value="InterPro"/>
</dbReference>
<protein>
    <submittedName>
        <fullName evidence="3">Peptidase S1 domain-containing protein</fullName>
    </submittedName>
</protein>
<name>A0A915J1R7_ROMCU</name>
<dbReference type="InterPro" id="IPR009003">
    <property type="entry name" value="Peptidase_S1_PA"/>
</dbReference>
<dbReference type="InterPro" id="IPR043504">
    <property type="entry name" value="Peptidase_S1_PA_chymotrypsin"/>
</dbReference>
<dbReference type="Pfam" id="PF00089">
    <property type="entry name" value="Trypsin"/>
    <property type="match status" value="1"/>
</dbReference>
<reference evidence="3" key="1">
    <citation type="submission" date="2022-11" db="UniProtKB">
        <authorList>
            <consortium name="WormBaseParasite"/>
        </authorList>
    </citation>
    <scope>IDENTIFICATION</scope>
</reference>
<dbReference type="Proteomes" id="UP000887565">
    <property type="component" value="Unplaced"/>
</dbReference>
<dbReference type="SUPFAM" id="SSF50494">
    <property type="entry name" value="Trypsin-like serine proteases"/>
    <property type="match status" value="1"/>
</dbReference>
<evidence type="ECO:0000313" key="3">
    <source>
        <dbReference type="WBParaSite" id="nRc.2.0.1.t20401-RA"/>
    </source>
</evidence>
<keyword evidence="2" id="KW-1185">Reference proteome</keyword>
<dbReference type="GO" id="GO:0004252">
    <property type="term" value="F:serine-type endopeptidase activity"/>
    <property type="evidence" value="ECO:0007669"/>
    <property type="project" value="InterPro"/>
</dbReference>
<accession>A0A915J1R7</accession>
<organism evidence="2 3">
    <name type="scientific">Romanomermis culicivorax</name>
    <name type="common">Nematode worm</name>
    <dbReference type="NCBI Taxonomy" id="13658"/>
    <lineage>
        <taxon>Eukaryota</taxon>
        <taxon>Metazoa</taxon>
        <taxon>Ecdysozoa</taxon>
        <taxon>Nematoda</taxon>
        <taxon>Enoplea</taxon>
        <taxon>Dorylaimia</taxon>
        <taxon>Mermithida</taxon>
        <taxon>Mermithoidea</taxon>
        <taxon>Mermithidae</taxon>
        <taxon>Romanomermis</taxon>
    </lineage>
</organism>
<dbReference type="InterPro" id="IPR001254">
    <property type="entry name" value="Trypsin_dom"/>
</dbReference>
<dbReference type="AlphaFoldDB" id="A0A915J1R7"/>
<evidence type="ECO:0000313" key="2">
    <source>
        <dbReference type="Proteomes" id="UP000887565"/>
    </source>
</evidence>